<accession>A0AAW0SLZ6</accession>
<dbReference type="AlphaFoldDB" id="A0AAW0SLZ6"/>
<feature type="non-terminal residue" evidence="2">
    <location>
        <position position="1"/>
    </location>
</feature>
<gene>
    <name evidence="2" type="ORF">O3P69_015653</name>
</gene>
<dbReference type="Proteomes" id="UP001487740">
    <property type="component" value="Unassembled WGS sequence"/>
</dbReference>
<comment type="caution">
    <text evidence="2">The sequence shown here is derived from an EMBL/GenBank/DDBJ whole genome shotgun (WGS) entry which is preliminary data.</text>
</comment>
<sequence>KQQRGKQREGRPDRGRQLQRRPPKQRQEPSTKVTSEQHTPHIPPWHPIHITTWRNFLRQLNTNQQRSSRPMTDPPMTDNTATNQIKPVDKRNIDDIDQYIKSASHDQRPADDPASMPNHRPYQ</sequence>
<keyword evidence="3" id="KW-1185">Reference proteome</keyword>
<reference evidence="2 3" key="1">
    <citation type="submission" date="2023-03" db="EMBL/GenBank/DDBJ databases">
        <title>High-quality genome of Scylla paramamosain provides insights in environmental adaptation.</title>
        <authorList>
            <person name="Zhang L."/>
        </authorList>
    </citation>
    <scope>NUCLEOTIDE SEQUENCE [LARGE SCALE GENOMIC DNA]</scope>
    <source>
        <strain evidence="2">LZ_2023a</strain>
        <tissue evidence="2">Muscle</tissue>
    </source>
</reference>
<feature type="region of interest" description="Disordered" evidence="1">
    <location>
        <begin position="1"/>
        <end position="47"/>
    </location>
</feature>
<feature type="compositionally biased region" description="Polar residues" evidence="1">
    <location>
        <begin position="59"/>
        <end position="70"/>
    </location>
</feature>
<protein>
    <submittedName>
        <fullName evidence="2">Uncharacterized protein</fullName>
    </submittedName>
</protein>
<proteinExistence type="predicted"/>
<evidence type="ECO:0000313" key="3">
    <source>
        <dbReference type="Proteomes" id="UP001487740"/>
    </source>
</evidence>
<dbReference type="EMBL" id="JARAKH010000068">
    <property type="protein sequence ID" value="KAK8375142.1"/>
    <property type="molecule type" value="Genomic_DNA"/>
</dbReference>
<name>A0AAW0SLZ6_SCYPA</name>
<evidence type="ECO:0000313" key="2">
    <source>
        <dbReference type="EMBL" id="KAK8375142.1"/>
    </source>
</evidence>
<evidence type="ECO:0000256" key="1">
    <source>
        <dbReference type="SAM" id="MobiDB-lite"/>
    </source>
</evidence>
<feature type="region of interest" description="Disordered" evidence="1">
    <location>
        <begin position="59"/>
        <end position="123"/>
    </location>
</feature>
<organism evidence="2 3">
    <name type="scientific">Scylla paramamosain</name>
    <name type="common">Mud crab</name>
    <dbReference type="NCBI Taxonomy" id="85552"/>
    <lineage>
        <taxon>Eukaryota</taxon>
        <taxon>Metazoa</taxon>
        <taxon>Ecdysozoa</taxon>
        <taxon>Arthropoda</taxon>
        <taxon>Crustacea</taxon>
        <taxon>Multicrustacea</taxon>
        <taxon>Malacostraca</taxon>
        <taxon>Eumalacostraca</taxon>
        <taxon>Eucarida</taxon>
        <taxon>Decapoda</taxon>
        <taxon>Pleocyemata</taxon>
        <taxon>Brachyura</taxon>
        <taxon>Eubrachyura</taxon>
        <taxon>Portunoidea</taxon>
        <taxon>Portunidae</taxon>
        <taxon>Portuninae</taxon>
        <taxon>Scylla</taxon>
    </lineage>
</organism>
<feature type="compositionally biased region" description="Basic and acidic residues" evidence="1">
    <location>
        <begin position="1"/>
        <end position="16"/>
    </location>
</feature>